<dbReference type="EMBL" id="KU998234">
    <property type="protein sequence ID" value="ANA85328.1"/>
    <property type="molecule type" value="Genomic_DNA"/>
</dbReference>
<proteinExistence type="predicted"/>
<dbReference type="GeneID" id="28800277"/>
<protein>
    <submittedName>
        <fullName evidence="1">Major tail protein</fullName>
    </submittedName>
</protein>
<dbReference type="KEGG" id="vg:28800277"/>
<evidence type="ECO:0000313" key="1">
    <source>
        <dbReference type="EMBL" id="ANA85328.1"/>
    </source>
</evidence>
<reference evidence="1 2" key="1">
    <citation type="submission" date="2016-03" db="EMBL/GenBank/DDBJ databases">
        <authorList>
            <person name="Montgomery M.T."/>
            <person name="Guerrero C.A."/>
            <person name="Mavrich T.N."/>
            <person name="Pope W.H."/>
            <person name="Garlena R.A."/>
            <person name="Russell D.A."/>
            <person name="Jacobs-Sera D."/>
            <person name="Hendrix R.W."/>
            <person name="Hatfull G.F."/>
        </authorList>
    </citation>
    <scope>NUCLEOTIDE SEQUENCE [LARGE SCALE GENOMIC DNA]</scope>
</reference>
<organism evidence="1 2">
    <name type="scientific">Gordonia phage Wizard</name>
    <dbReference type="NCBI Taxonomy" id="1838083"/>
    <lineage>
        <taxon>Viruses</taxon>
        <taxon>Duplodnaviria</taxon>
        <taxon>Heunggongvirae</taxon>
        <taxon>Uroviricota</taxon>
        <taxon>Caudoviricetes</taxon>
        <taxon>Stackebrandtviridae</taxon>
        <taxon>Frickvirinae</taxon>
        <taxon>Wizardvirus</taxon>
        <taxon>Wizardvirus wizard</taxon>
    </lineage>
</organism>
<dbReference type="RefSeq" id="YP_009274061.1">
    <property type="nucleotide sequence ID" value="NC_030913.1"/>
</dbReference>
<gene>
    <name evidence="1" type="primary">22</name>
    <name evidence="1" type="ORF">WIZARD_22</name>
</gene>
<evidence type="ECO:0000313" key="2">
    <source>
        <dbReference type="Proteomes" id="UP000204215"/>
    </source>
</evidence>
<dbReference type="OrthoDB" id="13345at10239"/>
<keyword evidence="2" id="KW-1185">Reference proteome</keyword>
<dbReference type="Proteomes" id="UP000204215">
    <property type="component" value="Segment"/>
</dbReference>
<name>A0A166Y1X8_9CAUD</name>
<sequence length="228" mass="24372">MANLSWPSIRGKRARFTRLDECGVPIIGAKTTLVTKGYISVTVTPEYEDATENIPKTADDEIAFVDRGKDLLKYLTAEIQFVGVDPEAYEIVSGNPIWTNAAGDATGIKIGTYDDIDANFALELWSDIPGQVCQGGKAYGYFLLPFIGPARIGEIAIQAERAEFSLTNAITKDANSWGTGPYNVDLTDAEPPVPGKLNTALGPKDHLVMFQTPVPPPAITAGAIALAA</sequence>
<accession>A0A166Y1X8</accession>